<organismHost>
    <name type="scientific">Lepidoptera</name>
    <name type="common">moths &amp; butterflies</name>
    <dbReference type="NCBI Taxonomy" id="7088"/>
</organismHost>
<dbReference type="EMBL" id="AY394490">
    <property type="protein sequence ID" value="AAR28810.1"/>
    <property type="molecule type" value="Genomic_DNA"/>
</dbReference>
<reference evidence="1 2" key="1">
    <citation type="journal article" date="2007" name="Virus Genes">
        <title>Genome sequence of Leucania seperata nucleopolyhedrovirus.</title>
        <authorList>
            <person name="Xiao H."/>
            <person name="Qi Y."/>
        </authorList>
    </citation>
    <scope>NUCLEOTIDE SEQUENCE [LARGE SCALE GENOMIC DNA]</scope>
    <source>
        <strain evidence="1 2">AH1</strain>
    </source>
</reference>
<name>Q0IL73_NPVLS</name>
<proteinExistence type="predicted"/>
<evidence type="ECO:0000313" key="2">
    <source>
        <dbReference type="Proteomes" id="UP000201737"/>
    </source>
</evidence>
<dbReference type="Proteomes" id="UP000201737">
    <property type="component" value="Segment"/>
</dbReference>
<reference evidence="1 2" key="2">
    <citation type="journal article" date="2007" name="Virus Res.">
        <title>P13 of Leucania separata multiple nuclear polyhedrosis virus affected the polyhedra and budded virions yields of AcMNPV.</title>
        <authorList>
            <person name="Du E.Q."/>
            <person name="Yan F."/>
            <person name="Jin W.X."/>
            <person name="Lu N."/>
            <person name="Xiao H.Z."/>
            <person name="Lu S.Y."/>
            <person name="Qi Y.P."/>
        </authorList>
    </citation>
    <scope>NUCLEOTIDE SEQUENCE [LARGE SCALE GENOMIC DNA]</scope>
    <source>
        <strain evidence="1 2">AH1</strain>
    </source>
</reference>
<protein>
    <submittedName>
        <fullName evidence="1">ORF46</fullName>
    </submittedName>
</protein>
<organism evidence="1 2">
    <name type="scientific">Leucania separata nucleopolyhedrovirus</name>
    <name type="common">LsNPV</name>
    <dbReference type="NCBI Taxonomy" id="1307956"/>
    <lineage>
        <taxon>Viruses</taxon>
        <taxon>Viruses incertae sedis</taxon>
        <taxon>Naldaviricetes</taxon>
        <taxon>Lefavirales</taxon>
        <taxon>Baculoviridae</taxon>
        <taxon>Alphabaculovirus</taxon>
        <taxon>Alphabaculovirus leseparatae</taxon>
    </lineage>
</organism>
<accession>Q0IL73</accession>
<keyword evidence="2" id="KW-1185">Reference proteome</keyword>
<sequence>MGCCCCCCSIASFSCSKLKVFQNWCIDKKFELIYTFLLSRAHMHYVIEEYELIVCANEERLLLARAVAEVSRINWCNVSYSSPL</sequence>
<dbReference type="GeneID" id="5176374"/>
<evidence type="ECO:0000313" key="1">
    <source>
        <dbReference type="EMBL" id="AAR28810.1"/>
    </source>
</evidence>
<dbReference type="RefSeq" id="YP_758343.1">
    <property type="nucleotide sequence ID" value="NC_008348.1"/>
</dbReference>
<dbReference type="KEGG" id="vg:5176374"/>